<dbReference type="PANTHER" id="PTHR34989:SF1">
    <property type="entry name" value="PROTEIN HDED"/>
    <property type="match status" value="1"/>
</dbReference>
<keyword evidence="4" id="KW-1185">Reference proteome</keyword>
<evidence type="ECO:0000256" key="2">
    <source>
        <dbReference type="SAM" id="Phobius"/>
    </source>
</evidence>
<accession>A0A4T0UJ85</accession>
<dbReference type="AlphaFoldDB" id="A0A4T0UJ85"/>
<sequence>MSRLPYSVQLFGKLTRYWAGLLAIGILYLIGGSIGVFASVAYTVGAVLAVGALLLAGAALKLYSAVFHGAGWKSRGVAVLIALMYAAAGILMVLQPLFSAEWLTLMIGGFLIAVGFMRAIAGTQHRPEPGWGWVVAGGVLSILFGLYILVTWPLSGLWLIGLAVSFELIFDGWSAVFIALAARRVHEALERAEKQADSQPQAKTDDSVPVAGGKVDGGTASGA</sequence>
<feature type="transmembrane region" description="Helical" evidence="2">
    <location>
        <begin position="100"/>
        <end position="119"/>
    </location>
</feature>
<dbReference type="InterPro" id="IPR005325">
    <property type="entry name" value="DUF308_memb"/>
</dbReference>
<evidence type="ECO:0000313" key="3">
    <source>
        <dbReference type="EMBL" id="TIC78609.1"/>
    </source>
</evidence>
<reference evidence="3 4" key="1">
    <citation type="submission" date="2019-04" db="EMBL/GenBank/DDBJ databases">
        <title>Crenobacter sp. nov.</title>
        <authorList>
            <person name="Shi S."/>
        </authorList>
    </citation>
    <scope>NUCLEOTIDE SEQUENCE [LARGE SCALE GENOMIC DNA]</scope>
    <source>
        <strain evidence="3 4">GY 70310</strain>
    </source>
</reference>
<dbReference type="Pfam" id="PF03729">
    <property type="entry name" value="DUF308"/>
    <property type="match status" value="1"/>
</dbReference>
<keyword evidence="2" id="KW-0812">Transmembrane</keyword>
<gene>
    <name evidence="3" type="ORF">E5K04_15550</name>
</gene>
<proteinExistence type="predicted"/>
<feature type="transmembrane region" description="Helical" evidence="2">
    <location>
        <begin position="46"/>
        <end position="64"/>
    </location>
</feature>
<keyword evidence="2" id="KW-0472">Membrane</keyword>
<dbReference type="GO" id="GO:0005886">
    <property type="term" value="C:plasma membrane"/>
    <property type="evidence" value="ECO:0007669"/>
    <property type="project" value="TreeGrafter"/>
</dbReference>
<name>A0A4T0UJ85_9NEIS</name>
<dbReference type="Proteomes" id="UP000308891">
    <property type="component" value="Unassembled WGS sequence"/>
</dbReference>
<dbReference type="RefSeq" id="WP_136555766.1">
    <property type="nucleotide sequence ID" value="NZ_STGJ01000024.1"/>
</dbReference>
<dbReference type="PANTHER" id="PTHR34989">
    <property type="entry name" value="PROTEIN HDED"/>
    <property type="match status" value="1"/>
</dbReference>
<protein>
    <submittedName>
        <fullName evidence="3">HdeD family acid-resistance protein</fullName>
    </submittedName>
</protein>
<evidence type="ECO:0000256" key="1">
    <source>
        <dbReference type="SAM" id="MobiDB-lite"/>
    </source>
</evidence>
<feature type="region of interest" description="Disordered" evidence="1">
    <location>
        <begin position="192"/>
        <end position="223"/>
    </location>
</feature>
<feature type="transmembrane region" description="Helical" evidence="2">
    <location>
        <begin position="156"/>
        <end position="182"/>
    </location>
</feature>
<evidence type="ECO:0000313" key="4">
    <source>
        <dbReference type="Proteomes" id="UP000308891"/>
    </source>
</evidence>
<comment type="caution">
    <text evidence="3">The sequence shown here is derived from an EMBL/GenBank/DDBJ whole genome shotgun (WGS) entry which is preliminary data.</text>
</comment>
<dbReference type="InterPro" id="IPR052712">
    <property type="entry name" value="Acid_resist_chaperone_HdeD"/>
</dbReference>
<dbReference type="OrthoDB" id="9815400at2"/>
<feature type="compositionally biased region" description="Gly residues" evidence="1">
    <location>
        <begin position="214"/>
        <end position="223"/>
    </location>
</feature>
<dbReference type="EMBL" id="STGJ01000024">
    <property type="protein sequence ID" value="TIC78609.1"/>
    <property type="molecule type" value="Genomic_DNA"/>
</dbReference>
<feature type="transmembrane region" description="Helical" evidence="2">
    <location>
        <begin position="21"/>
        <end position="40"/>
    </location>
</feature>
<keyword evidence="2" id="KW-1133">Transmembrane helix</keyword>
<feature type="transmembrane region" description="Helical" evidence="2">
    <location>
        <begin position="76"/>
        <end position="94"/>
    </location>
</feature>
<organism evidence="3 4">
    <name type="scientific">Crenobacter intestini</name>
    <dbReference type="NCBI Taxonomy" id="2563443"/>
    <lineage>
        <taxon>Bacteria</taxon>
        <taxon>Pseudomonadati</taxon>
        <taxon>Pseudomonadota</taxon>
        <taxon>Betaproteobacteria</taxon>
        <taxon>Neisseriales</taxon>
        <taxon>Neisseriaceae</taxon>
        <taxon>Crenobacter</taxon>
    </lineage>
</organism>
<feature type="transmembrane region" description="Helical" evidence="2">
    <location>
        <begin position="131"/>
        <end position="150"/>
    </location>
</feature>